<evidence type="ECO:0000313" key="3">
    <source>
        <dbReference type="EMBL" id="WWP21408.1"/>
    </source>
</evidence>
<reference evidence="1 4" key="1">
    <citation type="journal article" date="2016" name="Genome Announc.">
        <title>Draft Genome Sequence of Paenibacillus amylolyticus Heshi-A3, Isolated from Fermented Rice Bran in a Japanese Fermented Seafood Dish.</title>
        <authorList>
            <person name="Akuzawa S."/>
            <person name="Nagaoka J."/>
            <person name="Kanekatsu M."/>
            <person name="Kubota E."/>
            <person name="Ohtake R."/>
            <person name="Suzuki T."/>
            <person name="Kanesaki Y."/>
        </authorList>
    </citation>
    <scope>NUCLEOTIDE SEQUENCE [LARGE SCALE GENOMIC DNA]</scope>
    <source>
        <strain evidence="1 4">Heshi-A3</strain>
    </source>
</reference>
<dbReference type="GeneID" id="32215341"/>
<dbReference type="Proteomes" id="UP001364764">
    <property type="component" value="Chromosome"/>
</dbReference>
<gene>
    <name evidence="2" type="ORF">BK131_23005</name>
    <name evidence="1" type="ORF">PAHA3_3861</name>
    <name evidence="3" type="ORF">V6668_04235</name>
</gene>
<sequence length="393" mass="45842">MNKKEVAHIRKQFKLDHDLLNIYDILNVYITKETNEVYHWERHPFELVDREKQELYMGNFKKLLTGDLDQKLFELKFQEAAEDPAQVLLHQALVTGDPDEWQDLMLLLVDRMLVDTKFERDMVATFVRGQYYLPTKARNEATEESEKNEVFAHPFILCSVNSTEKQRKTLLFDYVEREFKYNIIVDPIIKLSTPEQGFLYPSVTDNYSDVNRVLYCTGKSNFPDPHFVENVLNGERSVTALEERAIFEDIVKEVAGEQLDSATIAHVYEEINRVIEINEESHEEEPPKLDYKDLERVLTASGIEDLTTEKVERAFETIVDNKNYEMKATSVMPKFTSKSIKIETKVATISVSPQDLRYVKQVNYQGRRCIMIEVDEDVVIEGFTLNTEKLINE</sequence>
<organism evidence="1 4">
    <name type="scientific">Paenibacillus amylolyticus</name>
    <dbReference type="NCBI Taxonomy" id="1451"/>
    <lineage>
        <taxon>Bacteria</taxon>
        <taxon>Bacillati</taxon>
        <taxon>Bacillota</taxon>
        <taxon>Bacilli</taxon>
        <taxon>Bacillales</taxon>
        <taxon>Paenibacillaceae</taxon>
        <taxon>Paenibacillus</taxon>
    </lineage>
</organism>
<dbReference type="RefSeq" id="WP_036668338.1">
    <property type="nucleotide sequence ID" value="NZ_BCNV01000003.1"/>
</dbReference>
<dbReference type="EMBL" id="CP145892">
    <property type="protein sequence ID" value="WWP21408.1"/>
    <property type="molecule type" value="Genomic_DNA"/>
</dbReference>
<protein>
    <submittedName>
        <fullName evidence="3">DUF4317 domain-containing protein</fullName>
    </submittedName>
</protein>
<name>A0A100VQ46_PAEAM</name>
<evidence type="ECO:0000313" key="2">
    <source>
        <dbReference type="EMBL" id="OMF10873.1"/>
    </source>
</evidence>
<dbReference type="Proteomes" id="UP000069697">
    <property type="component" value="Unassembled WGS sequence"/>
</dbReference>
<evidence type="ECO:0000313" key="6">
    <source>
        <dbReference type="Proteomes" id="UP001364764"/>
    </source>
</evidence>
<dbReference type="EMBL" id="MRTJ01000012">
    <property type="protein sequence ID" value="OMF10873.1"/>
    <property type="molecule type" value="Genomic_DNA"/>
</dbReference>
<reference evidence="2 5" key="3">
    <citation type="submission" date="2016-11" db="EMBL/GenBank/DDBJ databases">
        <title>Paenibacillus species isolates.</title>
        <authorList>
            <person name="Beno S.M."/>
        </authorList>
    </citation>
    <scope>NUCLEOTIDE SEQUENCE [LARGE SCALE GENOMIC DNA]</scope>
    <source>
        <strain evidence="2 5">FSL H8-0246</strain>
    </source>
</reference>
<dbReference type="EMBL" id="BCNV01000003">
    <property type="protein sequence ID" value="GAS83771.1"/>
    <property type="molecule type" value="Genomic_DNA"/>
</dbReference>
<evidence type="ECO:0000313" key="4">
    <source>
        <dbReference type="Proteomes" id="UP000069697"/>
    </source>
</evidence>
<reference evidence="4" key="2">
    <citation type="submission" date="2016-01" db="EMBL/GenBank/DDBJ databases">
        <title>Draft Genome Sequence of Paenibacillus amylolyticus Heshi-A3 that Was Isolated from Fermented Rice Bran with Aging Salted Mackerel, Which Was Named Heshiko as Traditional Fermented Seafood in Japan.</title>
        <authorList>
            <person name="Akuzawa S."/>
            <person name="Nakagawa J."/>
            <person name="Kanekatsu T."/>
            <person name="Kubota E."/>
            <person name="Ohtake R."/>
            <person name="Suzuki T."/>
            <person name="Kanesaki Y."/>
        </authorList>
    </citation>
    <scope>NUCLEOTIDE SEQUENCE [LARGE SCALE GENOMIC DNA]</scope>
    <source>
        <strain evidence="4">Heshi-A3</strain>
    </source>
</reference>
<accession>A0A100VQ46</accession>
<evidence type="ECO:0000313" key="5">
    <source>
        <dbReference type="Proteomes" id="UP000187134"/>
    </source>
</evidence>
<dbReference type="OrthoDB" id="1642058at2"/>
<dbReference type="Pfam" id="PF14199">
    <property type="entry name" value="DUF4317"/>
    <property type="match status" value="1"/>
</dbReference>
<proteinExistence type="predicted"/>
<dbReference type="GeneID" id="93474646"/>
<dbReference type="Proteomes" id="UP000187134">
    <property type="component" value="Unassembled WGS sequence"/>
</dbReference>
<dbReference type="InterPro" id="IPR025466">
    <property type="entry name" value="DUF4317"/>
</dbReference>
<dbReference type="AlphaFoldDB" id="A0A100VQ46"/>
<reference evidence="3 6" key="4">
    <citation type="submission" date="2024-02" db="EMBL/GenBank/DDBJ databases">
        <title>Complete sequences of two Paenibacillus sp. strains and one Lysinibacillus strain isolated from the environment on STAA medium highlight biotechnological potential.</title>
        <authorList>
            <person name="Attere S.A."/>
            <person name="Piche L.C."/>
            <person name="Intertaglia L."/>
            <person name="Lami R."/>
            <person name="Charette S.J."/>
            <person name="Vincent A.T."/>
        </authorList>
    </citation>
    <scope>NUCLEOTIDE SEQUENCE [LARGE SCALE GENOMIC DNA]</scope>
    <source>
        <strain evidence="3 6">Y5S-7</strain>
    </source>
</reference>
<evidence type="ECO:0000313" key="1">
    <source>
        <dbReference type="EMBL" id="GAS83771.1"/>
    </source>
</evidence>